<evidence type="ECO:0000313" key="2">
    <source>
        <dbReference type="Proteomes" id="UP001279734"/>
    </source>
</evidence>
<reference evidence="1" key="1">
    <citation type="submission" date="2023-05" db="EMBL/GenBank/DDBJ databases">
        <title>Nepenthes gracilis genome sequencing.</title>
        <authorList>
            <person name="Fukushima K."/>
        </authorList>
    </citation>
    <scope>NUCLEOTIDE SEQUENCE</scope>
    <source>
        <strain evidence="1">SING2019-196</strain>
    </source>
</reference>
<dbReference type="InterPro" id="IPR034574">
    <property type="entry name" value="SDH6"/>
</dbReference>
<evidence type="ECO:0008006" key="3">
    <source>
        <dbReference type="Google" id="ProtNLM"/>
    </source>
</evidence>
<keyword evidence="2" id="KW-1185">Reference proteome</keyword>
<proteinExistence type="predicted"/>
<organism evidence="1 2">
    <name type="scientific">Nepenthes gracilis</name>
    <name type="common">Slender pitcher plant</name>
    <dbReference type="NCBI Taxonomy" id="150966"/>
    <lineage>
        <taxon>Eukaryota</taxon>
        <taxon>Viridiplantae</taxon>
        <taxon>Streptophyta</taxon>
        <taxon>Embryophyta</taxon>
        <taxon>Tracheophyta</taxon>
        <taxon>Spermatophyta</taxon>
        <taxon>Magnoliopsida</taxon>
        <taxon>eudicotyledons</taxon>
        <taxon>Gunneridae</taxon>
        <taxon>Pentapetalae</taxon>
        <taxon>Caryophyllales</taxon>
        <taxon>Nepenthaceae</taxon>
        <taxon>Nepenthes</taxon>
    </lineage>
</organism>
<evidence type="ECO:0000313" key="1">
    <source>
        <dbReference type="EMBL" id="GMG98390.1"/>
    </source>
</evidence>
<dbReference type="PANTHER" id="PTHR36708:SF1">
    <property type="entry name" value="SUCCINATE DEHYDROGENASE SUBUNIT 6, MITOCHONDRIAL"/>
    <property type="match status" value="1"/>
</dbReference>
<comment type="caution">
    <text evidence="1">The sequence shown here is derived from an EMBL/GenBank/DDBJ whole genome shotgun (WGS) entry which is preliminary data.</text>
</comment>
<dbReference type="PANTHER" id="PTHR36708">
    <property type="entry name" value="SUCCINATE DEHYDROGENASE SUBUNIT 6, MITOCHONDRIAL"/>
    <property type="match status" value="1"/>
</dbReference>
<accession>A0AAD3P2U1</accession>
<sequence length="149" mass="16930">MEENADSSSNFFKRHWEGWKGFYSDRFAFLENYSRFVKREKPLASWSQSDVEEFIASDPVHGPALRAAREAVKFGLAGSAIGALTIGSMAWKYSRSPHGALLSVGAGAVFGWTYGHEIANHWLQLYRLDTLTAQAKFMEWWEKKTEGPY</sequence>
<name>A0AAD3P2U1_NEPGR</name>
<dbReference type="GO" id="GO:0045273">
    <property type="term" value="C:respiratory chain complex II (succinate dehydrogenase)"/>
    <property type="evidence" value="ECO:0007669"/>
    <property type="project" value="InterPro"/>
</dbReference>
<protein>
    <recommendedName>
        <fullName evidence="3">Succinate dehydrogenase subunit 6, mitochondrial</fullName>
    </recommendedName>
</protein>
<dbReference type="AlphaFoldDB" id="A0AAD3P2U1"/>
<dbReference type="EMBL" id="BSYO01000001">
    <property type="protein sequence ID" value="GMG98390.1"/>
    <property type="molecule type" value="Genomic_DNA"/>
</dbReference>
<gene>
    <name evidence="1" type="ORF">Nepgr_000230</name>
</gene>
<dbReference type="Proteomes" id="UP001279734">
    <property type="component" value="Unassembled WGS sequence"/>
</dbReference>